<feature type="non-terminal residue" evidence="1">
    <location>
        <position position="48"/>
    </location>
</feature>
<dbReference type="EMBL" id="LAZR01017404">
    <property type="protein sequence ID" value="KKM00567.1"/>
    <property type="molecule type" value="Genomic_DNA"/>
</dbReference>
<comment type="caution">
    <text evidence="1">The sequence shown here is derived from an EMBL/GenBank/DDBJ whole genome shotgun (WGS) entry which is preliminary data.</text>
</comment>
<dbReference type="AlphaFoldDB" id="A0A0F9HBT5"/>
<organism evidence="1">
    <name type="scientific">marine sediment metagenome</name>
    <dbReference type="NCBI Taxonomy" id="412755"/>
    <lineage>
        <taxon>unclassified sequences</taxon>
        <taxon>metagenomes</taxon>
        <taxon>ecological metagenomes</taxon>
    </lineage>
</organism>
<reference evidence="1" key="1">
    <citation type="journal article" date="2015" name="Nature">
        <title>Complex archaea that bridge the gap between prokaryotes and eukaryotes.</title>
        <authorList>
            <person name="Spang A."/>
            <person name="Saw J.H."/>
            <person name="Jorgensen S.L."/>
            <person name="Zaremba-Niedzwiedzka K."/>
            <person name="Martijn J."/>
            <person name="Lind A.E."/>
            <person name="van Eijk R."/>
            <person name="Schleper C."/>
            <person name="Guy L."/>
            <person name="Ettema T.J."/>
        </authorList>
    </citation>
    <scope>NUCLEOTIDE SEQUENCE</scope>
</reference>
<protein>
    <submittedName>
        <fullName evidence="1">Uncharacterized protein</fullName>
    </submittedName>
</protein>
<accession>A0A0F9HBT5</accession>
<proteinExistence type="predicted"/>
<sequence>MKNNFLDFISKPSQDIFTEIKKYLRKFIDAPVYYLKGNLSILKGYLIK</sequence>
<evidence type="ECO:0000313" key="1">
    <source>
        <dbReference type="EMBL" id="KKM00567.1"/>
    </source>
</evidence>
<name>A0A0F9HBT5_9ZZZZ</name>
<gene>
    <name evidence="1" type="ORF">LCGC14_1803120</name>
</gene>